<reference evidence="1 2" key="1">
    <citation type="submission" date="2015-09" db="EMBL/GenBank/DDBJ databases">
        <title>Draft genome of the parasitic nematode Teladorsagia circumcincta isolate WARC Sus (inbred).</title>
        <authorList>
            <person name="Mitreva M."/>
        </authorList>
    </citation>
    <scope>NUCLEOTIDE SEQUENCE [LARGE SCALE GENOMIC DNA]</scope>
    <source>
        <strain evidence="1 2">S</strain>
    </source>
</reference>
<dbReference type="Proteomes" id="UP000230423">
    <property type="component" value="Unassembled WGS sequence"/>
</dbReference>
<keyword evidence="2" id="KW-1185">Reference proteome</keyword>
<gene>
    <name evidence="1" type="ORF">TELCIR_01569</name>
</gene>
<dbReference type="AlphaFoldDB" id="A0A2G9V1L7"/>
<dbReference type="EMBL" id="KZ345058">
    <property type="protein sequence ID" value="PIO76367.1"/>
    <property type="molecule type" value="Genomic_DNA"/>
</dbReference>
<evidence type="ECO:0000313" key="2">
    <source>
        <dbReference type="Proteomes" id="UP000230423"/>
    </source>
</evidence>
<organism evidence="1 2">
    <name type="scientific">Teladorsagia circumcincta</name>
    <name type="common">Brown stomach worm</name>
    <name type="synonym">Ostertagia circumcincta</name>
    <dbReference type="NCBI Taxonomy" id="45464"/>
    <lineage>
        <taxon>Eukaryota</taxon>
        <taxon>Metazoa</taxon>
        <taxon>Ecdysozoa</taxon>
        <taxon>Nematoda</taxon>
        <taxon>Chromadorea</taxon>
        <taxon>Rhabditida</taxon>
        <taxon>Rhabditina</taxon>
        <taxon>Rhabditomorpha</taxon>
        <taxon>Strongyloidea</taxon>
        <taxon>Trichostrongylidae</taxon>
        <taxon>Teladorsagia</taxon>
    </lineage>
</organism>
<proteinExistence type="predicted"/>
<dbReference type="OrthoDB" id="5865343at2759"/>
<accession>A0A2G9V1L7</accession>
<evidence type="ECO:0000313" key="1">
    <source>
        <dbReference type="EMBL" id="PIO76367.1"/>
    </source>
</evidence>
<sequence>MMRAYEFLTNTPVKLDEHRGYLVDDVALVRSSPPLSPPIKGGYVFPADKVILSAAVSPLWSRALLALLRRVFEPNGCLCDVKRRYEIGRKFFRDVGRLGRGWTLAKPADGAGLCRMAISIIHIDLESRGKK</sequence>
<protein>
    <submittedName>
        <fullName evidence="1">Uncharacterized protein</fullName>
    </submittedName>
</protein>
<name>A0A2G9V1L7_TELCI</name>